<dbReference type="RefSeq" id="WP_136082570.1">
    <property type="nucleotide sequence ID" value="NZ_CAAHFG010000004.1"/>
</dbReference>
<organism evidence="1 2">
    <name type="scientific">Pontiella desulfatans</name>
    <dbReference type="NCBI Taxonomy" id="2750659"/>
    <lineage>
        <taxon>Bacteria</taxon>
        <taxon>Pseudomonadati</taxon>
        <taxon>Kiritimatiellota</taxon>
        <taxon>Kiritimatiellia</taxon>
        <taxon>Kiritimatiellales</taxon>
        <taxon>Pontiellaceae</taxon>
        <taxon>Pontiella</taxon>
    </lineage>
</organism>
<reference evidence="1 2" key="1">
    <citation type="submission" date="2019-04" db="EMBL/GenBank/DDBJ databases">
        <authorList>
            <person name="Van Vliet M D."/>
        </authorList>
    </citation>
    <scope>NUCLEOTIDE SEQUENCE [LARGE SCALE GENOMIC DNA]</scope>
    <source>
        <strain evidence="1 2">F1</strain>
    </source>
</reference>
<evidence type="ECO:0000313" key="1">
    <source>
        <dbReference type="EMBL" id="VGO17069.1"/>
    </source>
</evidence>
<dbReference type="Gene3D" id="1.10.3210.10">
    <property type="entry name" value="Hypothetical protein af1432"/>
    <property type="match status" value="1"/>
</dbReference>
<sequence length="203" mass="23318">MTDIINTLNPIITPELFGRILEGYPLDPLGIHGIYHWLKVAENARHLAKEEGIQSDVFPLFAVFHDSRRLNDGRDPDHGKRGASFARELHGTWFTLPEADLERLCYACEHHTDVVRHKDPVIGICWDADRMDLHRVGIMPDVKYLNSKTAKSEYYGAKFKYEQPCPRCGRDTELFSGICAECRVEMEIQLSETNIGWKTDIFD</sequence>
<dbReference type="AlphaFoldDB" id="A0A6C2UAY0"/>
<evidence type="ECO:0000313" key="2">
    <source>
        <dbReference type="Proteomes" id="UP000366872"/>
    </source>
</evidence>
<proteinExistence type="predicted"/>
<protein>
    <recommendedName>
        <fullName evidence="3">HD domain-containing protein</fullName>
    </recommendedName>
</protein>
<gene>
    <name evidence="1" type="ORF">PDESU_05664</name>
</gene>
<dbReference type="SUPFAM" id="SSF109604">
    <property type="entry name" value="HD-domain/PDEase-like"/>
    <property type="match status" value="1"/>
</dbReference>
<dbReference type="Proteomes" id="UP000366872">
    <property type="component" value="Unassembled WGS sequence"/>
</dbReference>
<name>A0A6C2UAY0_PONDE</name>
<evidence type="ECO:0008006" key="3">
    <source>
        <dbReference type="Google" id="ProtNLM"/>
    </source>
</evidence>
<keyword evidence="2" id="KW-1185">Reference proteome</keyword>
<dbReference type="EMBL" id="CAAHFG010000004">
    <property type="protein sequence ID" value="VGO17069.1"/>
    <property type="molecule type" value="Genomic_DNA"/>
</dbReference>
<accession>A0A6C2UAY0</accession>